<dbReference type="PANTHER" id="PTHR24353">
    <property type="entry name" value="CYCLIC NUCLEOTIDE-DEPENDENT PROTEIN KINASE"/>
    <property type="match status" value="1"/>
</dbReference>
<dbReference type="PIRSF" id="PIRSF000559">
    <property type="entry name" value="cGMP-dep_kinase"/>
    <property type="match status" value="1"/>
</dbReference>
<dbReference type="SUPFAM" id="SSF56112">
    <property type="entry name" value="Protein kinase-like (PK-like)"/>
    <property type="match status" value="1"/>
</dbReference>
<evidence type="ECO:0000256" key="11">
    <source>
        <dbReference type="ARBA" id="ARBA00047462"/>
    </source>
</evidence>
<dbReference type="InterPro" id="IPR035014">
    <property type="entry name" value="STKc_cGK"/>
</dbReference>
<dbReference type="GeneTree" id="ENSGT00940000167270"/>
<dbReference type="Pfam" id="PF00027">
    <property type="entry name" value="cNMP_binding"/>
    <property type="match status" value="2"/>
</dbReference>
<feature type="domain" description="Protein kinase" evidence="17">
    <location>
        <begin position="455"/>
        <end position="713"/>
    </location>
</feature>
<feature type="binding site" evidence="15">
    <location>
        <position position="488"/>
    </location>
    <ligand>
        <name>ATP</name>
        <dbReference type="ChEBI" id="CHEBI:30616"/>
    </ligand>
</feature>
<dbReference type="SMART" id="SM00133">
    <property type="entry name" value="S_TK_X"/>
    <property type="match status" value="1"/>
</dbReference>
<feature type="domain" description="AGC-kinase C-terminal" evidence="19">
    <location>
        <begin position="722"/>
        <end position="772"/>
    </location>
</feature>
<proteinExistence type="inferred from homology"/>
<evidence type="ECO:0000256" key="12">
    <source>
        <dbReference type="PIRNR" id="PIRNR000559"/>
    </source>
</evidence>
<sequence>MVASQQLAMGNGSIKAPRPEDSFLASSLKVCDTEPLRLRIAHLEEELAQRDHELKSQELQLQSLQRELEAKVSQIEKLQDAIGYNSLGRSPLTPNCHRLLSVINQGPTRFHRVAVEVHRRLKAKEGVSAEPTSGHFCGGFRAHHVSIERARVRKDSSTKKLINDAIMNNDFLKKLDPQHMREMVDCMYERIYTEGQLVIQEGEPGNFLYVLADGLLEVMQNGKLLGEMRPRTAFGELAILYNCKRTATVKAVSQAHIWALDRQTFQSIMMKSTQATQEEYFSFLRSVSLLRDLPEEKLAKIVDCLEIDYFDKGEYIIREGEEGNTFFIIAKGEVCVTQTTEGCTEPQEIKTLGVGDYFGEKALISEDVRSANIISTENDTQCLVVDRDNFNQMVGTYEELQAYLKEYVEELSRCDERRNALPLSPLIDSSPEAQEVCRLRERIAVIPTHDPFQDLEVIATLGMGGFGRVELVKLRDEDTTFALKCIKKKHIVDTRQQEHIYSEKNILQQTNSHFIVRLFRTFRDDKYVYMLLEACLGGELWSVLRDMSSFEEQTARFCIACVLEAFDYLHARGIIYRDLKPENLLLDAEGYVKMADFGFAKRIGLGKKTWTFCGTPEYVAPEVIMNKGHDFGADCWSLGILIFELLTGSPPFSGTDPIKIYTMVLHGIEKVDFPKRISKRPDDLIRRLCKYVVVALQTAALLANRILKMNSCLFVTSCRWFQGFNWEGLRRQKLISPLKRELKGPMDHSHFDIFPPELEETPDELSGWDKDF</sequence>
<gene>
    <name evidence="20" type="primary">LOC112253523</name>
</gene>
<keyword evidence="16" id="KW-0175">Coiled coil</keyword>
<dbReference type="PROSITE" id="PS50011">
    <property type="entry name" value="PROTEIN_KINASE_DOM"/>
    <property type="match status" value="1"/>
</dbReference>
<keyword evidence="5 12" id="KW-0808">Transferase</keyword>
<dbReference type="GO" id="GO:0004692">
    <property type="term" value="F:cGMP-dependent protein kinase activity"/>
    <property type="evidence" value="ECO:0007669"/>
    <property type="project" value="UniProtKB-EC"/>
</dbReference>
<keyword evidence="7 12" id="KW-0418">Kinase</keyword>
<keyword evidence="6 12" id="KW-0547">Nucleotide-binding</keyword>
<feature type="domain" description="Cyclic nucleotide-binding" evidence="18">
    <location>
        <begin position="289"/>
        <end position="395"/>
    </location>
</feature>
<feature type="binding site" evidence="14">
    <location>
        <begin position="461"/>
        <end position="469"/>
    </location>
    <ligand>
        <name>ATP</name>
        <dbReference type="ChEBI" id="CHEBI:30616"/>
    </ligand>
</feature>
<dbReference type="Gene3D" id="3.30.200.20">
    <property type="entry name" value="Phosphorylase Kinase, domain 1"/>
    <property type="match status" value="1"/>
</dbReference>
<evidence type="ECO:0000256" key="5">
    <source>
        <dbReference type="ARBA" id="ARBA00022679"/>
    </source>
</evidence>
<dbReference type="Gene3D" id="2.60.120.10">
    <property type="entry name" value="Jelly Rolls"/>
    <property type="match status" value="2"/>
</dbReference>
<evidence type="ECO:0000256" key="2">
    <source>
        <dbReference type="ARBA" id="ARBA00012428"/>
    </source>
</evidence>
<feature type="domain" description="Cyclic nucleotide-binding" evidence="18">
    <location>
        <begin position="171"/>
        <end position="286"/>
    </location>
</feature>
<dbReference type="CDD" id="cd00038">
    <property type="entry name" value="CAP_ED"/>
    <property type="match status" value="2"/>
</dbReference>
<evidence type="ECO:0000256" key="3">
    <source>
        <dbReference type="ARBA" id="ARBA00022527"/>
    </source>
</evidence>
<dbReference type="Ensembl" id="ENSOTST00005083327.2">
    <property type="protein sequence ID" value="ENSOTSP00005076881.2"/>
    <property type="gene ID" value="ENSOTSG00005036262.2"/>
</dbReference>
<dbReference type="InterPro" id="IPR008271">
    <property type="entry name" value="Ser/Thr_kinase_AS"/>
</dbReference>
<dbReference type="FunFam" id="2.60.120.10:FF:000043">
    <property type="entry name" value="cGMP-dependent protein kinase"/>
    <property type="match status" value="1"/>
</dbReference>
<evidence type="ECO:0000256" key="6">
    <source>
        <dbReference type="ARBA" id="ARBA00022741"/>
    </source>
</evidence>
<evidence type="ECO:0000259" key="18">
    <source>
        <dbReference type="PROSITE" id="PS50042"/>
    </source>
</evidence>
<comment type="similarity">
    <text evidence="1 12">Belongs to the protein kinase superfamily. AGC Ser/Thr protein kinase family. cGMP subfamily.</text>
</comment>
<evidence type="ECO:0000256" key="13">
    <source>
        <dbReference type="PIRSR" id="PIRSR000559-1"/>
    </source>
</evidence>
<dbReference type="Proteomes" id="UP000694402">
    <property type="component" value="Unassembled WGS sequence"/>
</dbReference>
<evidence type="ECO:0000259" key="17">
    <source>
        <dbReference type="PROSITE" id="PS50011"/>
    </source>
</evidence>
<name>A0A8C8MA58_ONCTS</name>
<dbReference type="PROSITE" id="PS00107">
    <property type="entry name" value="PROTEIN_KINASE_ATP"/>
    <property type="match status" value="1"/>
</dbReference>
<evidence type="ECO:0000256" key="16">
    <source>
        <dbReference type="SAM" id="Coils"/>
    </source>
</evidence>
<evidence type="ECO:0000256" key="1">
    <source>
        <dbReference type="ARBA" id="ARBA00006352"/>
    </source>
</evidence>
<dbReference type="AlphaFoldDB" id="A0A8C8MA58"/>
<evidence type="ECO:0000313" key="21">
    <source>
        <dbReference type="Proteomes" id="UP000694402"/>
    </source>
</evidence>
<keyword evidence="21" id="KW-1185">Reference proteome</keyword>
<dbReference type="GO" id="GO:0030553">
    <property type="term" value="F:cGMP binding"/>
    <property type="evidence" value="ECO:0007669"/>
    <property type="project" value="UniProtKB-KW"/>
</dbReference>
<evidence type="ECO:0000256" key="8">
    <source>
        <dbReference type="ARBA" id="ARBA00022840"/>
    </source>
</evidence>
<feature type="coiled-coil region" evidence="16">
    <location>
        <begin position="40"/>
        <end position="81"/>
    </location>
</feature>
<evidence type="ECO:0000313" key="20">
    <source>
        <dbReference type="Ensembl" id="ENSOTSP00005076881.2"/>
    </source>
</evidence>
<comment type="catalytic activity">
    <reaction evidence="11">
        <text>L-seryl-[protein] + ATP = O-phospho-L-seryl-[protein] + ADP + H(+)</text>
        <dbReference type="Rhea" id="RHEA:17989"/>
        <dbReference type="Rhea" id="RHEA-COMP:9863"/>
        <dbReference type="Rhea" id="RHEA-COMP:11604"/>
        <dbReference type="ChEBI" id="CHEBI:15378"/>
        <dbReference type="ChEBI" id="CHEBI:29999"/>
        <dbReference type="ChEBI" id="CHEBI:30616"/>
        <dbReference type="ChEBI" id="CHEBI:83421"/>
        <dbReference type="ChEBI" id="CHEBI:456216"/>
        <dbReference type="EC" id="2.7.11.12"/>
    </reaction>
</comment>
<keyword evidence="4 12" id="KW-0140">cGMP</keyword>
<dbReference type="PANTHER" id="PTHR24353:SF155">
    <property type="match status" value="1"/>
</dbReference>
<evidence type="ECO:0000256" key="15">
    <source>
        <dbReference type="PROSITE-ProRule" id="PRU10141"/>
    </source>
</evidence>
<dbReference type="SUPFAM" id="SSF51206">
    <property type="entry name" value="cAMP-binding domain-like"/>
    <property type="match status" value="2"/>
</dbReference>
<dbReference type="FunFam" id="2.60.120.10:FF:000038">
    <property type="entry name" value="cGMP-dependent protein kinase"/>
    <property type="match status" value="1"/>
</dbReference>
<dbReference type="Gene3D" id="1.10.510.10">
    <property type="entry name" value="Transferase(Phosphotransferase) domain 1"/>
    <property type="match status" value="1"/>
</dbReference>
<dbReference type="InterPro" id="IPR000719">
    <property type="entry name" value="Prot_kinase_dom"/>
</dbReference>
<dbReference type="GO" id="GO:0005524">
    <property type="term" value="F:ATP binding"/>
    <property type="evidence" value="ECO:0007669"/>
    <property type="project" value="UniProtKB-UniRule"/>
</dbReference>
<dbReference type="InterPro" id="IPR018488">
    <property type="entry name" value="cNMP-bd_CS"/>
</dbReference>
<dbReference type="InterPro" id="IPR018490">
    <property type="entry name" value="cNMP-bd_dom_sf"/>
</dbReference>
<dbReference type="PROSITE" id="PS50042">
    <property type="entry name" value="CNMP_BINDING_3"/>
    <property type="match status" value="2"/>
</dbReference>
<organism evidence="20 21">
    <name type="scientific">Oncorhynchus tshawytscha</name>
    <name type="common">Chinook salmon</name>
    <name type="synonym">Salmo tshawytscha</name>
    <dbReference type="NCBI Taxonomy" id="74940"/>
    <lineage>
        <taxon>Eukaryota</taxon>
        <taxon>Metazoa</taxon>
        <taxon>Chordata</taxon>
        <taxon>Craniata</taxon>
        <taxon>Vertebrata</taxon>
        <taxon>Euteleostomi</taxon>
        <taxon>Actinopterygii</taxon>
        <taxon>Neopterygii</taxon>
        <taxon>Teleostei</taxon>
        <taxon>Protacanthopterygii</taxon>
        <taxon>Salmoniformes</taxon>
        <taxon>Salmonidae</taxon>
        <taxon>Salmoninae</taxon>
        <taxon>Oncorhynchus</taxon>
    </lineage>
</organism>
<dbReference type="Pfam" id="PF00069">
    <property type="entry name" value="Pkinase"/>
    <property type="match status" value="1"/>
</dbReference>
<comment type="catalytic activity">
    <reaction evidence="10 12">
        <text>L-threonyl-[protein] + ATP = O-phospho-L-threonyl-[protein] + ADP + H(+)</text>
        <dbReference type="Rhea" id="RHEA:46608"/>
        <dbReference type="Rhea" id="RHEA-COMP:11060"/>
        <dbReference type="Rhea" id="RHEA-COMP:11605"/>
        <dbReference type="ChEBI" id="CHEBI:15378"/>
        <dbReference type="ChEBI" id="CHEBI:30013"/>
        <dbReference type="ChEBI" id="CHEBI:30616"/>
        <dbReference type="ChEBI" id="CHEBI:61977"/>
        <dbReference type="ChEBI" id="CHEBI:456216"/>
        <dbReference type="EC" id="2.7.11.12"/>
    </reaction>
</comment>
<evidence type="ECO:0000256" key="7">
    <source>
        <dbReference type="ARBA" id="ARBA00022777"/>
    </source>
</evidence>
<reference evidence="20" key="2">
    <citation type="submission" date="2025-09" db="UniProtKB">
        <authorList>
            <consortium name="Ensembl"/>
        </authorList>
    </citation>
    <scope>IDENTIFICATION</scope>
</reference>
<evidence type="ECO:0000256" key="10">
    <source>
        <dbReference type="ARBA" id="ARBA00047298"/>
    </source>
</evidence>
<dbReference type="PROSITE" id="PS51285">
    <property type="entry name" value="AGC_KINASE_CTER"/>
    <property type="match status" value="1"/>
</dbReference>
<dbReference type="PROSITE" id="PS00889">
    <property type="entry name" value="CNMP_BINDING_2"/>
    <property type="match status" value="2"/>
</dbReference>
<dbReference type="InterPro" id="IPR011009">
    <property type="entry name" value="Kinase-like_dom_sf"/>
</dbReference>
<dbReference type="InterPro" id="IPR017441">
    <property type="entry name" value="Protein_kinase_ATP_BS"/>
</dbReference>
<dbReference type="EC" id="2.7.11.12" evidence="2 12"/>
<feature type="active site" description="Proton acceptor" evidence="13">
    <location>
        <position position="578"/>
    </location>
</feature>
<keyword evidence="3 12" id="KW-0723">Serine/threonine-protein kinase</keyword>
<evidence type="ECO:0000259" key="19">
    <source>
        <dbReference type="PROSITE" id="PS51285"/>
    </source>
</evidence>
<dbReference type="InterPro" id="IPR000595">
    <property type="entry name" value="cNMP-bd_dom"/>
</dbReference>
<keyword evidence="9 12" id="KW-0142">cGMP-binding</keyword>
<dbReference type="InterPro" id="IPR014710">
    <property type="entry name" value="RmlC-like_jellyroll"/>
</dbReference>
<protein>
    <recommendedName>
        <fullName evidence="2 12">cGMP-dependent protein kinase</fullName>
        <ecNumber evidence="2 12">2.7.11.12</ecNumber>
    </recommendedName>
</protein>
<keyword evidence="8 12" id="KW-0067">ATP-binding</keyword>
<dbReference type="CDD" id="cd05572">
    <property type="entry name" value="STKc_cGK"/>
    <property type="match status" value="1"/>
</dbReference>
<feature type="binding site" evidence="14">
    <location>
        <position position="484"/>
    </location>
    <ligand>
        <name>ATP</name>
        <dbReference type="ChEBI" id="CHEBI:30616"/>
    </ligand>
</feature>
<dbReference type="PROSITE" id="PS00108">
    <property type="entry name" value="PROTEIN_KINASE_ST"/>
    <property type="match status" value="1"/>
</dbReference>
<evidence type="ECO:0000256" key="14">
    <source>
        <dbReference type="PIRSR" id="PIRSR000559-2"/>
    </source>
</evidence>
<dbReference type="SMART" id="SM00100">
    <property type="entry name" value="cNMP"/>
    <property type="match status" value="2"/>
</dbReference>
<reference evidence="20" key="1">
    <citation type="submission" date="2025-08" db="UniProtKB">
        <authorList>
            <consortium name="Ensembl"/>
        </authorList>
    </citation>
    <scope>IDENTIFICATION</scope>
</reference>
<dbReference type="PROSITE" id="PS00888">
    <property type="entry name" value="CNMP_BINDING_1"/>
    <property type="match status" value="2"/>
</dbReference>
<dbReference type="FunFam" id="3.30.200.20:FF:000005">
    <property type="entry name" value="cAMP-dependent protein kinase catalytic subunit"/>
    <property type="match status" value="1"/>
</dbReference>
<evidence type="ECO:0000256" key="9">
    <source>
        <dbReference type="ARBA" id="ARBA00022992"/>
    </source>
</evidence>
<dbReference type="PRINTS" id="PR00104">
    <property type="entry name" value="CGMPKINASE"/>
</dbReference>
<dbReference type="SMART" id="SM00220">
    <property type="entry name" value="S_TKc"/>
    <property type="match status" value="1"/>
</dbReference>
<dbReference type="InterPro" id="IPR000961">
    <property type="entry name" value="AGC-kinase_C"/>
</dbReference>
<accession>A0A8C8MA58</accession>
<dbReference type="InterPro" id="IPR002374">
    <property type="entry name" value="cGMP_dep_kinase"/>
</dbReference>
<evidence type="ECO:0000256" key="4">
    <source>
        <dbReference type="ARBA" id="ARBA00022535"/>
    </source>
</evidence>